<name>A0A5E4D3U6_MARMO</name>
<protein>
    <submittedName>
        <fullName evidence="2">Uncharacterized protein</fullName>
    </submittedName>
</protein>
<feature type="region of interest" description="Disordered" evidence="1">
    <location>
        <begin position="1"/>
        <end position="86"/>
    </location>
</feature>
<dbReference type="Proteomes" id="UP000335636">
    <property type="component" value="Unassembled WGS sequence"/>
</dbReference>
<feature type="compositionally biased region" description="Low complexity" evidence="1">
    <location>
        <begin position="28"/>
        <end position="37"/>
    </location>
</feature>
<comment type="caution">
    <text evidence="2">The sequence shown here is derived from an EMBL/GenBank/DDBJ whole genome shotgun (WGS) entry which is preliminary data.</text>
</comment>
<evidence type="ECO:0000313" key="2">
    <source>
        <dbReference type="EMBL" id="VTJ87972.1"/>
    </source>
</evidence>
<keyword evidence="3" id="KW-1185">Reference proteome</keyword>
<dbReference type="EMBL" id="CABDUW010002774">
    <property type="protein sequence ID" value="VTJ87972.1"/>
    <property type="molecule type" value="Genomic_DNA"/>
</dbReference>
<dbReference type="AlphaFoldDB" id="A0A5E4D3U6"/>
<feature type="non-terminal residue" evidence="2">
    <location>
        <position position="86"/>
    </location>
</feature>
<evidence type="ECO:0000313" key="3">
    <source>
        <dbReference type="Proteomes" id="UP000335636"/>
    </source>
</evidence>
<reference evidence="2" key="1">
    <citation type="submission" date="2019-04" db="EMBL/GenBank/DDBJ databases">
        <authorList>
            <person name="Alioto T."/>
            <person name="Alioto T."/>
        </authorList>
    </citation>
    <scope>NUCLEOTIDE SEQUENCE [LARGE SCALE GENOMIC DNA]</scope>
</reference>
<evidence type="ECO:0000256" key="1">
    <source>
        <dbReference type="SAM" id="MobiDB-lite"/>
    </source>
</evidence>
<proteinExistence type="predicted"/>
<accession>A0A5E4D3U6</accession>
<gene>
    <name evidence="2" type="ORF">MONAX_5E009733</name>
</gene>
<organism evidence="2 3">
    <name type="scientific">Marmota monax</name>
    <name type="common">Woodchuck</name>
    <dbReference type="NCBI Taxonomy" id="9995"/>
    <lineage>
        <taxon>Eukaryota</taxon>
        <taxon>Metazoa</taxon>
        <taxon>Chordata</taxon>
        <taxon>Craniata</taxon>
        <taxon>Vertebrata</taxon>
        <taxon>Euteleostomi</taxon>
        <taxon>Mammalia</taxon>
        <taxon>Eutheria</taxon>
        <taxon>Euarchontoglires</taxon>
        <taxon>Glires</taxon>
        <taxon>Rodentia</taxon>
        <taxon>Sciuromorpha</taxon>
        <taxon>Sciuridae</taxon>
        <taxon>Xerinae</taxon>
        <taxon>Marmotini</taxon>
        <taxon>Marmota</taxon>
    </lineage>
</organism>
<feature type="non-terminal residue" evidence="2">
    <location>
        <position position="1"/>
    </location>
</feature>
<sequence>RSPPERHRLRPRPYKKIDKEPTRGTASLRPAQTLAARTRQRARKVGAQNFARPGAGERPRRCSRRKLNARPQEVQAAQPALAGARQ</sequence>